<protein>
    <recommendedName>
        <fullName evidence="4">Transporter</fullName>
    </recommendedName>
</protein>
<dbReference type="EMBL" id="JANUGU010000001">
    <property type="protein sequence ID" value="MCS0656852.1"/>
    <property type="molecule type" value="Genomic_DNA"/>
</dbReference>
<organism evidence="2 3">
    <name type="scientific">Massilia terrae</name>
    <dbReference type="NCBI Taxonomy" id="1811224"/>
    <lineage>
        <taxon>Bacteria</taxon>
        <taxon>Pseudomonadati</taxon>
        <taxon>Pseudomonadota</taxon>
        <taxon>Betaproteobacteria</taxon>
        <taxon>Burkholderiales</taxon>
        <taxon>Oxalobacteraceae</taxon>
        <taxon>Telluria group</taxon>
        <taxon>Massilia</taxon>
    </lineage>
</organism>
<sequence length="253" mass="27321">MQLQFRAARALSPLMLAVAAMLAMPSAYAYRPFDGTDAAVAEKGMFELELGGGYLRQTGGRMRTLPGAVFNFGIIDDTELVIEGRLNTAIDRTDAPYRTGLNDTQVSIKHVLRHGSLQDGGSGISVAVECAALLPGYHGEQGSGGSCAAIASQRFNWGTVHVNVASERDRAHHWGQFHGVILEGPEDWKVRPVLELTHEHTAGEPRSRGALVGAIWNVGEELALDAGVRRVRSDGARITEARFGLTWGFKMGR</sequence>
<feature type="chain" id="PRO_5047332855" description="Transporter" evidence="1">
    <location>
        <begin position="30"/>
        <end position="253"/>
    </location>
</feature>
<gene>
    <name evidence="2" type="ORF">NX778_02110</name>
</gene>
<evidence type="ECO:0000313" key="2">
    <source>
        <dbReference type="EMBL" id="MCS0656852.1"/>
    </source>
</evidence>
<dbReference type="Proteomes" id="UP001204621">
    <property type="component" value="Unassembled WGS sequence"/>
</dbReference>
<keyword evidence="1" id="KW-0732">Signal</keyword>
<reference evidence="2 3" key="1">
    <citation type="submission" date="2022-08" db="EMBL/GenBank/DDBJ databases">
        <title>Reclassification of Massilia species as members of the genera Telluria, Duganella, Pseudoduganella, Mokoshia gen. nov. and Zemynaea gen. nov. using orthogonal and non-orthogonal genome-based approaches.</title>
        <authorList>
            <person name="Bowman J.P."/>
        </authorList>
    </citation>
    <scope>NUCLEOTIDE SEQUENCE [LARGE SCALE GENOMIC DNA]</scope>
    <source>
        <strain evidence="2 3">JCM 31606</strain>
    </source>
</reference>
<name>A0ABT2CS95_9BURK</name>
<evidence type="ECO:0000256" key="1">
    <source>
        <dbReference type="SAM" id="SignalP"/>
    </source>
</evidence>
<feature type="signal peptide" evidence="1">
    <location>
        <begin position="1"/>
        <end position="29"/>
    </location>
</feature>
<evidence type="ECO:0000313" key="3">
    <source>
        <dbReference type="Proteomes" id="UP001204621"/>
    </source>
</evidence>
<evidence type="ECO:0008006" key="4">
    <source>
        <dbReference type="Google" id="ProtNLM"/>
    </source>
</evidence>
<comment type="caution">
    <text evidence="2">The sequence shown here is derived from an EMBL/GenBank/DDBJ whole genome shotgun (WGS) entry which is preliminary data.</text>
</comment>
<dbReference type="RefSeq" id="WP_258810026.1">
    <property type="nucleotide sequence ID" value="NZ_JANUGU010000001.1"/>
</dbReference>
<keyword evidence="3" id="KW-1185">Reference proteome</keyword>
<proteinExistence type="predicted"/>
<accession>A0ABT2CS95</accession>